<feature type="domain" description="S-layer protein C-terminal" evidence="2">
    <location>
        <begin position="126"/>
        <end position="171"/>
    </location>
</feature>
<dbReference type="AlphaFoldDB" id="A0A4Z0JQ45"/>
<evidence type="ECO:0000256" key="1">
    <source>
        <dbReference type="SAM" id="SignalP"/>
    </source>
</evidence>
<name>A0A4Z0JQ45_9LACO</name>
<keyword evidence="1" id="KW-0732">Signal</keyword>
<keyword evidence="4" id="KW-1185">Reference proteome</keyword>
<feature type="domain" description="S-layer protein C-terminal" evidence="2">
    <location>
        <begin position="193"/>
        <end position="242"/>
    </location>
</feature>
<dbReference type="Pfam" id="PF03217">
    <property type="entry name" value="SlpA"/>
    <property type="match status" value="3"/>
</dbReference>
<comment type="caution">
    <text evidence="3">The sequence shown here is derived from an EMBL/GenBank/DDBJ whole genome shotgun (WGS) entry which is preliminary data.</text>
</comment>
<reference evidence="3 4" key="1">
    <citation type="submission" date="2018-10" db="EMBL/GenBank/DDBJ databases">
        <title>Lactobacillus sp. R7 and Lactobacillus sp. R19 isolated from fermented mustard green product of Taiwan.</title>
        <authorList>
            <person name="Lin S.-T."/>
        </authorList>
    </citation>
    <scope>NUCLEOTIDE SEQUENCE [LARGE SCALE GENOMIC DNA]</scope>
    <source>
        <strain evidence="3 4">BCRC 81127</strain>
    </source>
</reference>
<proteinExistence type="predicted"/>
<dbReference type="Proteomes" id="UP000298021">
    <property type="component" value="Unassembled WGS sequence"/>
</dbReference>
<dbReference type="OrthoDB" id="2288219at2"/>
<organism evidence="3 4">
    <name type="scientific">Companilactobacillus suantsaicola</name>
    <dbReference type="NCBI Taxonomy" id="2487723"/>
    <lineage>
        <taxon>Bacteria</taxon>
        <taxon>Bacillati</taxon>
        <taxon>Bacillota</taxon>
        <taxon>Bacilli</taxon>
        <taxon>Lactobacillales</taxon>
        <taxon>Lactobacillaceae</taxon>
        <taxon>Companilactobacillus</taxon>
    </lineage>
</organism>
<feature type="signal peptide" evidence="1">
    <location>
        <begin position="1"/>
        <end position="29"/>
    </location>
</feature>
<dbReference type="EMBL" id="RKLY01000002">
    <property type="protein sequence ID" value="TGD25142.1"/>
    <property type="molecule type" value="Genomic_DNA"/>
</dbReference>
<evidence type="ECO:0000259" key="2">
    <source>
        <dbReference type="Pfam" id="PF03217"/>
    </source>
</evidence>
<accession>A0A4Z0JQ45</accession>
<dbReference type="InterPro" id="IPR024968">
    <property type="entry name" value="SlpA_C_lactobacillus"/>
</dbReference>
<feature type="domain" description="S-layer protein C-terminal" evidence="2">
    <location>
        <begin position="50"/>
        <end position="96"/>
    </location>
</feature>
<sequence length="245" mass="26675">MKLIQKSLLAASLLTIGAGLVSPITNVNASNINYGLTNIGSGVITINVPKAIVYDQNGNPTTKALTQGSKWKVDLQNTLNSGSYYRVATNEFIKASDVNLILQNYLKGRVPLNGVLDGVVVTSTQAPLYDINGKRLSKSLLQGTAWKVEHQNNLPSGTYYSVATNEYVKASDVRGYQNTKVFPSKDIITVISKRPALIYNHNGQIIAGRTLMNGTKWQSNGYYIIGKVGYYHVGNDEFVSVADVQ</sequence>
<evidence type="ECO:0000313" key="3">
    <source>
        <dbReference type="EMBL" id="TGD25142.1"/>
    </source>
</evidence>
<dbReference type="RefSeq" id="WP_135371174.1">
    <property type="nucleotide sequence ID" value="NZ_RKLY01000002.1"/>
</dbReference>
<evidence type="ECO:0000313" key="4">
    <source>
        <dbReference type="Proteomes" id="UP000298021"/>
    </source>
</evidence>
<protein>
    <recommendedName>
        <fullName evidence="2">S-layer protein C-terminal domain-containing protein</fullName>
    </recommendedName>
</protein>
<feature type="chain" id="PRO_5021364819" description="S-layer protein C-terminal domain-containing protein" evidence="1">
    <location>
        <begin position="30"/>
        <end position="245"/>
    </location>
</feature>
<gene>
    <name evidence="3" type="ORF">EGT49_01420</name>
</gene>